<dbReference type="InterPro" id="IPR054765">
    <property type="entry name" value="SLBB_dom"/>
</dbReference>
<feature type="domain" description="Polysaccharide export protein N-terminal" evidence="16">
    <location>
        <begin position="44"/>
        <end position="144"/>
    </location>
</feature>
<dbReference type="GO" id="GO:0009279">
    <property type="term" value="C:cell outer membrane"/>
    <property type="evidence" value="ECO:0007669"/>
    <property type="project" value="UniProtKB-SubCell"/>
</dbReference>
<dbReference type="GeneID" id="82526585"/>
<evidence type="ECO:0000256" key="2">
    <source>
        <dbReference type="ARBA" id="ARBA00009450"/>
    </source>
</evidence>
<dbReference type="Proteomes" id="UP000244905">
    <property type="component" value="Unassembled WGS sequence"/>
</dbReference>
<dbReference type="GO" id="GO:0006811">
    <property type="term" value="P:monoatomic ion transport"/>
    <property type="evidence" value="ECO:0007669"/>
    <property type="project" value="UniProtKB-KW"/>
</dbReference>
<keyword evidence="7 15" id="KW-0732">Signal</keyword>
<evidence type="ECO:0000256" key="9">
    <source>
        <dbReference type="ARBA" id="ARBA00023065"/>
    </source>
</evidence>
<dbReference type="PANTHER" id="PTHR33619:SF3">
    <property type="entry name" value="POLYSACCHARIDE EXPORT PROTEIN GFCE-RELATED"/>
    <property type="match status" value="1"/>
</dbReference>
<keyword evidence="13" id="KW-0998">Cell outer membrane</keyword>
<dbReference type="GO" id="GO:0015288">
    <property type="term" value="F:porin activity"/>
    <property type="evidence" value="ECO:0007669"/>
    <property type="project" value="UniProtKB-KW"/>
</dbReference>
<comment type="subcellular location">
    <subcellularLocation>
        <location evidence="1">Cell outer membrane</location>
        <topology evidence="1">Multi-pass membrane protein</topology>
    </subcellularLocation>
</comment>
<sequence length="268" mass="29584">MLHLRFNQISILIILLLASAACSTPKDITYFQDLKDAQIYTVPTQTIKIKPADKISIVVNSRDAQLTDMFNLPYVPRNIGTSASGRGTNQGVSVYTVSPEGSIDFPFLGEIKVEGMTRLEIAALIKGMLISKDLVRDPVVTVELTNGIVTVMGEVAKPGSYAIDRDDMTILDALGLAGDLTIYGKRQEVKLVRSYGDRQETYIVSLLDVEKLRNSPAYFVQQDDVIYIDPNKTRIRQSTLNGNTFQSTSFWISLASLATTITSLIILK</sequence>
<evidence type="ECO:0000313" key="18">
    <source>
        <dbReference type="EMBL" id="PWB01432.1"/>
    </source>
</evidence>
<evidence type="ECO:0000256" key="6">
    <source>
        <dbReference type="ARBA" id="ARBA00022692"/>
    </source>
</evidence>
<keyword evidence="9" id="KW-0406">Ion transport</keyword>
<evidence type="ECO:0000259" key="17">
    <source>
        <dbReference type="Pfam" id="PF22461"/>
    </source>
</evidence>
<dbReference type="PROSITE" id="PS51257">
    <property type="entry name" value="PROKAR_LIPOPROTEIN"/>
    <property type="match status" value="1"/>
</dbReference>
<evidence type="ECO:0000256" key="4">
    <source>
        <dbReference type="ARBA" id="ARBA00022452"/>
    </source>
</evidence>
<evidence type="ECO:0000256" key="7">
    <source>
        <dbReference type="ARBA" id="ARBA00022729"/>
    </source>
</evidence>
<dbReference type="Gene3D" id="3.10.560.10">
    <property type="entry name" value="Outer membrane lipoprotein wza domain like"/>
    <property type="match status" value="1"/>
</dbReference>
<feature type="signal peptide" evidence="15">
    <location>
        <begin position="1"/>
        <end position="23"/>
    </location>
</feature>
<feature type="domain" description="SLBB" evidence="17">
    <location>
        <begin position="149"/>
        <end position="228"/>
    </location>
</feature>
<dbReference type="Pfam" id="PF02563">
    <property type="entry name" value="Poly_export"/>
    <property type="match status" value="1"/>
</dbReference>
<evidence type="ECO:0000256" key="15">
    <source>
        <dbReference type="SAM" id="SignalP"/>
    </source>
</evidence>
<keyword evidence="14" id="KW-0449">Lipoprotein</keyword>
<evidence type="ECO:0000259" key="16">
    <source>
        <dbReference type="Pfam" id="PF02563"/>
    </source>
</evidence>
<dbReference type="AlphaFoldDB" id="A0A2V1IJ22"/>
<keyword evidence="12" id="KW-0564">Palmitate</keyword>
<evidence type="ECO:0000256" key="14">
    <source>
        <dbReference type="ARBA" id="ARBA00023288"/>
    </source>
</evidence>
<dbReference type="EMBL" id="PUEC01000021">
    <property type="protein sequence ID" value="PWB01432.1"/>
    <property type="molecule type" value="Genomic_DNA"/>
</dbReference>
<evidence type="ECO:0000256" key="10">
    <source>
        <dbReference type="ARBA" id="ARBA00023114"/>
    </source>
</evidence>
<comment type="caution">
    <text evidence="18">The sequence shown here is derived from an EMBL/GenBank/DDBJ whole genome shotgun (WGS) entry which is preliminary data.</text>
</comment>
<evidence type="ECO:0000256" key="1">
    <source>
        <dbReference type="ARBA" id="ARBA00004571"/>
    </source>
</evidence>
<keyword evidence="6" id="KW-0812">Transmembrane</keyword>
<keyword evidence="5" id="KW-0762">Sugar transport</keyword>
<dbReference type="InterPro" id="IPR049712">
    <property type="entry name" value="Poly_export"/>
</dbReference>
<name>A0A2V1IJ22_9BACT</name>
<keyword evidence="19" id="KW-1185">Reference proteome</keyword>
<dbReference type="Pfam" id="PF22461">
    <property type="entry name" value="SLBB_2"/>
    <property type="match status" value="1"/>
</dbReference>
<reference evidence="19" key="1">
    <citation type="submission" date="2018-02" db="EMBL/GenBank/DDBJ databases">
        <authorList>
            <person name="Clavel T."/>
            <person name="Strowig T."/>
        </authorList>
    </citation>
    <scope>NUCLEOTIDE SEQUENCE [LARGE SCALE GENOMIC DNA]</scope>
    <source>
        <strain evidence="19">DSM 103720</strain>
    </source>
</reference>
<keyword evidence="8" id="KW-0625">Polysaccharide transport</keyword>
<dbReference type="GO" id="GO:0046930">
    <property type="term" value="C:pore complex"/>
    <property type="evidence" value="ECO:0007669"/>
    <property type="project" value="UniProtKB-KW"/>
</dbReference>
<dbReference type="PANTHER" id="PTHR33619">
    <property type="entry name" value="POLYSACCHARIDE EXPORT PROTEIN GFCE-RELATED"/>
    <property type="match status" value="1"/>
</dbReference>
<keyword evidence="3" id="KW-0813">Transport</keyword>
<evidence type="ECO:0000256" key="8">
    <source>
        <dbReference type="ARBA" id="ARBA00023047"/>
    </source>
</evidence>
<feature type="chain" id="PRO_5015972537" evidence="15">
    <location>
        <begin position="24"/>
        <end position="268"/>
    </location>
</feature>
<evidence type="ECO:0000256" key="13">
    <source>
        <dbReference type="ARBA" id="ARBA00023237"/>
    </source>
</evidence>
<comment type="similarity">
    <text evidence="2">Belongs to the BexD/CtrA/VexA family.</text>
</comment>
<accession>A0A2V1IJ22</accession>
<keyword evidence="4" id="KW-1134">Transmembrane beta strand</keyword>
<evidence type="ECO:0000256" key="12">
    <source>
        <dbReference type="ARBA" id="ARBA00023139"/>
    </source>
</evidence>
<evidence type="ECO:0000256" key="11">
    <source>
        <dbReference type="ARBA" id="ARBA00023136"/>
    </source>
</evidence>
<dbReference type="InterPro" id="IPR003715">
    <property type="entry name" value="Poly_export_N"/>
</dbReference>
<evidence type="ECO:0000256" key="5">
    <source>
        <dbReference type="ARBA" id="ARBA00022597"/>
    </source>
</evidence>
<dbReference type="RefSeq" id="WP_107032722.1">
    <property type="nucleotide sequence ID" value="NZ_CAOLSD010000024.1"/>
</dbReference>
<keyword evidence="10" id="KW-0626">Porin</keyword>
<keyword evidence="11" id="KW-0472">Membrane</keyword>
<organism evidence="18 19">
    <name type="scientific">Duncaniella muris</name>
    <dbReference type="NCBI Taxonomy" id="2094150"/>
    <lineage>
        <taxon>Bacteria</taxon>
        <taxon>Pseudomonadati</taxon>
        <taxon>Bacteroidota</taxon>
        <taxon>Bacteroidia</taxon>
        <taxon>Bacteroidales</taxon>
        <taxon>Muribaculaceae</taxon>
        <taxon>Duncaniella</taxon>
    </lineage>
</organism>
<dbReference type="GO" id="GO:0015159">
    <property type="term" value="F:polysaccharide transmembrane transporter activity"/>
    <property type="evidence" value="ECO:0007669"/>
    <property type="project" value="InterPro"/>
</dbReference>
<evidence type="ECO:0000313" key="19">
    <source>
        <dbReference type="Proteomes" id="UP000244905"/>
    </source>
</evidence>
<proteinExistence type="inferred from homology"/>
<gene>
    <name evidence="18" type="ORF">C5O23_09560</name>
</gene>
<protein>
    <submittedName>
        <fullName evidence="18">BexD/CtrA/VexA family polysaccharide export protein</fullName>
    </submittedName>
</protein>
<evidence type="ECO:0000256" key="3">
    <source>
        <dbReference type="ARBA" id="ARBA00022448"/>
    </source>
</evidence>